<dbReference type="OrthoDB" id="2940018at2759"/>
<accession>A0A371CW41</accession>
<sequence>MLAVYGLERKTAQSAAEHLRRLVDEIKTRTKLSAEDENVFKALQIRPADPRNALDYAYLSLNQEVIPQPRADLLQALRKSLIEAYPDIRVLWRTHAGLDKTRRLTFSMDGQKQAQEIAPKLNEWLERKGYQVLTTYTSRASGTWRITYDFIDPSHVEAIYASPPVIAGRTLYPSRPRFIIPSYGYQIAILGCRDWQSAKGTLNKFVRQLCQRDDGLDPIVHSRMELGGDVYTAVLRDWDSTVKVAEGSDALRDFLSSHVVGRHINPVPQPGLLYGLNGSGLFFRQGPNDRDHNSSEIQQLRHELDAVRQQGLEHIQTLFSSLARTNEAIATMGTRLDHSLAAMTSLAAQQTLDAQVLQLELSMSDLRQERNQCQLVLLLGDRVPEDMKQHNLARMRECEEELDDRRRQIEDLRKQRGAVAFNASASLAAGGPPMITPPPAQEQPRVVAETEGSGIMDGPPASTPQANGDLNMEITPVSLACSSPPPPDPDGHLHPGPSSEPRAQRACAASGYDEAICCPGASDFEPPFLSPPFPSLIPKTRTIFATHAPTQIRLPSLLTNPAPFRLLLALLCFTSLFTFVSASNTLTALTINCNGLANVAKQNAVSNMIAAHNPHIWVINETKSSHPMRDRIRAPEYNKFESVGCKLERGRAGKWGVIVGVKRCLHVQRLETDPRFQGRIVALIRQLRL</sequence>
<dbReference type="AlphaFoldDB" id="A0A371CW41"/>
<evidence type="ECO:0000313" key="2">
    <source>
        <dbReference type="EMBL" id="RDX44487.1"/>
    </source>
</evidence>
<keyword evidence="3" id="KW-1185">Reference proteome</keyword>
<protein>
    <recommendedName>
        <fullName evidence="4">Endonuclease/exonuclease/phosphatase domain-containing protein</fullName>
    </recommendedName>
</protein>
<evidence type="ECO:0000313" key="3">
    <source>
        <dbReference type="Proteomes" id="UP000256964"/>
    </source>
</evidence>
<evidence type="ECO:0008006" key="4">
    <source>
        <dbReference type="Google" id="ProtNLM"/>
    </source>
</evidence>
<dbReference type="InterPro" id="IPR036691">
    <property type="entry name" value="Endo/exonu/phosph_ase_sf"/>
</dbReference>
<name>A0A371CW41_9APHY</name>
<reference evidence="2 3" key="1">
    <citation type="journal article" date="2018" name="Biotechnol. Biofuels">
        <title>Integrative visual omics of the white-rot fungus Polyporus brumalis exposes the biotechnological potential of its oxidative enzymes for delignifying raw plant biomass.</title>
        <authorList>
            <person name="Miyauchi S."/>
            <person name="Rancon A."/>
            <person name="Drula E."/>
            <person name="Hage H."/>
            <person name="Chaduli D."/>
            <person name="Favel A."/>
            <person name="Grisel S."/>
            <person name="Henrissat B."/>
            <person name="Herpoel-Gimbert I."/>
            <person name="Ruiz-Duenas F.J."/>
            <person name="Chevret D."/>
            <person name="Hainaut M."/>
            <person name="Lin J."/>
            <person name="Wang M."/>
            <person name="Pangilinan J."/>
            <person name="Lipzen A."/>
            <person name="Lesage-Meessen L."/>
            <person name="Navarro D."/>
            <person name="Riley R."/>
            <person name="Grigoriev I.V."/>
            <person name="Zhou S."/>
            <person name="Raouche S."/>
            <person name="Rosso M.N."/>
        </authorList>
    </citation>
    <scope>NUCLEOTIDE SEQUENCE [LARGE SCALE GENOMIC DNA]</scope>
    <source>
        <strain evidence="2 3">BRFM 1820</strain>
    </source>
</reference>
<dbReference type="Proteomes" id="UP000256964">
    <property type="component" value="Unassembled WGS sequence"/>
</dbReference>
<dbReference type="SUPFAM" id="SSF56219">
    <property type="entry name" value="DNase I-like"/>
    <property type="match status" value="1"/>
</dbReference>
<proteinExistence type="predicted"/>
<dbReference type="Gene3D" id="3.60.10.10">
    <property type="entry name" value="Endonuclease/exonuclease/phosphatase"/>
    <property type="match status" value="1"/>
</dbReference>
<dbReference type="EMBL" id="KZ857449">
    <property type="protein sequence ID" value="RDX44487.1"/>
    <property type="molecule type" value="Genomic_DNA"/>
</dbReference>
<evidence type="ECO:0000256" key="1">
    <source>
        <dbReference type="SAM" id="MobiDB-lite"/>
    </source>
</evidence>
<organism evidence="2 3">
    <name type="scientific">Lentinus brumalis</name>
    <dbReference type="NCBI Taxonomy" id="2498619"/>
    <lineage>
        <taxon>Eukaryota</taxon>
        <taxon>Fungi</taxon>
        <taxon>Dikarya</taxon>
        <taxon>Basidiomycota</taxon>
        <taxon>Agaricomycotina</taxon>
        <taxon>Agaricomycetes</taxon>
        <taxon>Polyporales</taxon>
        <taxon>Polyporaceae</taxon>
        <taxon>Lentinus</taxon>
    </lineage>
</organism>
<feature type="region of interest" description="Disordered" evidence="1">
    <location>
        <begin position="427"/>
        <end position="504"/>
    </location>
</feature>
<gene>
    <name evidence="2" type="ORF">OH76DRAFT_1487072</name>
</gene>